<dbReference type="PROSITE" id="PS51294">
    <property type="entry name" value="HTH_MYB"/>
    <property type="match status" value="1"/>
</dbReference>
<dbReference type="InterPro" id="IPR009057">
    <property type="entry name" value="Homeodomain-like_sf"/>
</dbReference>
<dbReference type="PANTHER" id="PTHR47994:SF2">
    <property type="entry name" value="TRANSCRIPTION FACTOR MYB80"/>
    <property type="match status" value="1"/>
</dbReference>
<evidence type="ECO:0000313" key="6">
    <source>
        <dbReference type="EMBL" id="GJS70810.1"/>
    </source>
</evidence>
<evidence type="ECO:0000259" key="5">
    <source>
        <dbReference type="PROSITE" id="PS51294"/>
    </source>
</evidence>
<evidence type="ECO:0000259" key="4">
    <source>
        <dbReference type="PROSITE" id="PS50090"/>
    </source>
</evidence>
<keyword evidence="3" id="KW-0539">Nucleus</keyword>
<dbReference type="CDD" id="cd09272">
    <property type="entry name" value="RNase_HI_RT_Ty1"/>
    <property type="match status" value="1"/>
</dbReference>
<keyword evidence="2" id="KW-0238">DNA-binding</keyword>
<comment type="subcellular location">
    <subcellularLocation>
        <location evidence="1">Nucleus</location>
    </subcellularLocation>
</comment>
<dbReference type="InterPro" id="IPR015495">
    <property type="entry name" value="Myb_TF_plants"/>
</dbReference>
<keyword evidence="7" id="KW-1185">Reference proteome</keyword>
<dbReference type="InterPro" id="IPR017930">
    <property type="entry name" value="Myb_dom"/>
</dbReference>
<protein>
    <submittedName>
        <fullName evidence="6">Ribonuclease H-like domain-containing protein</fullName>
    </submittedName>
</protein>
<dbReference type="CDD" id="cd00167">
    <property type="entry name" value="SANT"/>
    <property type="match status" value="1"/>
</dbReference>
<evidence type="ECO:0000256" key="3">
    <source>
        <dbReference type="ARBA" id="ARBA00023242"/>
    </source>
</evidence>
<feature type="domain" description="Myb-like" evidence="4">
    <location>
        <begin position="211"/>
        <end position="263"/>
    </location>
</feature>
<dbReference type="PANTHER" id="PTHR47994">
    <property type="entry name" value="F14D16.11-RELATED"/>
    <property type="match status" value="1"/>
</dbReference>
<evidence type="ECO:0000256" key="1">
    <source>
        <dbReference type="ARBA" id="ARBA00004123"/>
    </source>
</evidence>
<dbReference type="SUPFAM" id="SSF46689">
    <property type="entry name" value="Homeodomain-like"/>
    <property type="match status" value="1"/>
</dbReference>
<name>A0ABQ4Y179_9ASTR</name>
<dbReference type="Proteomes" id="UP001151760">
    <property type="component" value="Unassembled WGS sequence"/>
</dbReference>
<sequence>MALSRHRVPGFSESKLGADSTLVCLYMHDPREPHLVALKRILRYVFGYCVFLGNNLLSWSSKSQYTMFRSSVDAEYRDVSNAMVKTSWLRNILRELHSPLHLTTIVYFDNVSGVYLSSNLVHHQRTKYIEINIHFVRDRVAAGHVRVLHVPSPYQYVDIFTKGKDNGENIMNSINEGPFHMGTVSDVIIGGTEGAVQQGGEKWIESRVMKKESVKMGLWTPKEIHLSIFYIAQHGTRNWRMIPKNTSLQRCGESCRLRWTNYLRPNLKHGQFSDAEEQIIVRLHSVLGNRLVGWKSLEQETVVEGNLCDSKVVDEVSRVRLSLLGDRGACCVEFGCQFEVELELCAEHLVMTEEVSGFGIGEVALSTVDLFVLQWFGFLPSNGFHPYLATIDGWACGFVRRDCIGGADCDDEDEECYL</sequence>
<dbReference type="PROSITE" id="PS50090">
    <property type="entry name" value="MYB_LIKE"/>
    <property type="match status" value="1"/>
</dbReference>
<reference evidence="6" key="1">
    <citation type="journal article" date="2022" name="Int. J. Mol. Sci.">
        <title>Draft Genome of Tanacetum Coccineum: Genomic Comparison of Closely Related Tanacetum-Family Plants.</title>
        <authorList>
            <person name="Yamashiro T."/>
            <person name="Shiraishi A."/>
            <person name="Nakayama K."/>
            <person name="Satake H."/>
        </authorList>
    </citation>
    <scope>NUCLEOTIDE SEQUENCE</scope>
</reference>
<reference evidence="6" key="2">
    <citation type="submission" date="2022-01" db="EMBL/GenBank/DDBJ databases">
        <authorList>
            <person name="Yamashiro T."/>
            <person name="Shiraishi A."/>
            <person name="Satake H."/>
            <person name="Nakayama K."/>
        </authorList>
    </citation>
    <scope>NUCLEOTIDE SEQUENCE</scope>
</reference>
<organism evidence="6 7">
    <name type="scientific">Tanacetum coccineum</name>
    <dbReference type="NCBI Taxonomy" id="301880"/>
    <lineage>
        <taxon>Eukaryota</taxon>
        <taxon>Viridiplantae</taxon>
        <taxon>Streptophyta</taxon>
        <taxon>Embryophyta</taxon>
        <taxon>Tracheophyta</taxon>
        <taxon>Spermatophyta</taxon>
        <taxon>Magnoliopsida</taxon>
        <taxon>eudicotyledons</taxon>
        <taxon>Gunneridae</taxon>
        <taxon>Pentapetalae</taxon>
        <taxon>asterids</taxon>
        <taxon>campanulids</taxon>
        <taxon>Asterales</taxon>
        <taxon>Asteraceae</taxon>
        <taxon>Asteroideae</taxon>
        <taxon>Anthemideae</taxon>
        <taxon>Anthemidinae</taxon>
        <taxon>Tanacetum</taxon>
    </lineage>
</organism>
<dbReference type="SMART" id="SM00717">
    <property type="entry name" value="SANT"/>
    <property type="match status" value="1"/>
</dbReference>
<comment type="caution">
    <text evidence="6">The sequence shown here is derived from an EMBL/GenBank/DDBJ whole genome shotgun (WGS) entry which is preliminary data.</text>
</comment>
<accession>A0ABQ4Y179</accession>
<dbReference type="Gene3D" id="1.10.10.60">
    <property type="entry name" value="Homeodomain-like"/>
    <property type="match status" value="1"/>
</dbReference>
<feature type="domain" description="HTH myb-type" evidence="5">
    <location>
        <begin position="211"/>
        <end position="267"/>
    </location>
</feature>
<dbReference type="Pfam" id="PF00249">
    <property type="entry name" value="Myb_DNA-binding"/>
    <property type="match status" value="1"/>
</dbReference>
<dbReference type="InterPro" id="IPR001005">
    <property type="entry name" value="SANT/Myb"/>
</dbReference>
<gene>
    <name evidence="6" type="ORF">Tco_0703651</name>
</gene>
<proteinExistence type="predicted"/>
<dbReference type="EMBL" id="BQNB010009958">
    <property type="protein sequence ID" value="GJS70810.1"/>
    <property type="molecule type" value="Genomic_DNA"/>
</dbReference>
<evidence type="ECO:0000256" key="2">
    <source>
        <dbReference type="ARBA" id="ARBA00023125"/>
    </source>
</evidence>
<evidence type="ECO:0000313" key="7">
    <source>
        <dbReference type="Proteomes" id="UP001151760"/>
    </source>
</evidence>